<evidence type="ECO:0000313" key="1">
    <source>
        <dbReference type="EMBL" id="JAE31302.1"/>
    </source>
</evidence>
<protein>
    <submittedName>
        <fullName evidence="1">Uncharacterized protein</fullName>
    </submittedName>
</protein>
<reference evidence="1" key="2">
    <citation type="journal article" date="2015" name="Data Brief">
        <title>Shoot transcriptome of the giant reed, Arundo donax.</title>
        <authorList>
            <person name="Barrero R.A."/>
            <person name="Guerrero F.D."/>
            <person name="Moolhuijzen P."/>
            <person name="Goolsby J.A."/>
            <person name="Tidwell J."/>
            <person name="Bellgard S.E."/>
            <person name="Bellgard M.I."/>
        </authorList>
    </citation>
    <scope>NUCLEOTIDE SEQUENCE</scope>
    <source>
        <tissue evidence="1">Shoot tissue taken approximately 20 cm above the soil surface</tissue>
    </source>
</reference>
<reference evidence="1" key="1">
    <citation type="submission" date="2014-09" db="EMBL/GenBank/DDBJ databases">
        <authorList>
            <person name="Magalhaes I.L.F."/>
            <person name="Oliveira U."/>
            <person name="Santos F.R."/>
            <person name="Vidigal T.H.D.A."/>
            <person name="Brescovit A.D."/>
            <person name="Santos A.J."/>
        </authorList>
    </citation>
    <scope>NUCLEOTIDE SEQUENCE</scope>
    <source>
        <tissue evidence="1">Shoot tissue taken approximately 20 cm above the soil surface</tissue>
    </source>
</reference>
<organism evidence="1">
    <name type="scientific">Arundo donax</name>
    <name type="common">Giant reed</name>
    <name type="synonym">Donax arundinaceus</name>
    <dbReference type="NCBI Taxonomy" id="35708"/>
    <lineage>
        <taxon>Eukaryota</taxon>
        <taxon>Viridiplantae</taxon>
        <taxon>Streptophyta</taxon>
        <taxon>Embryophyta</taxon>
        <taxon>Tracheophyta</taxon>
        <taxon>Spermatophyta</taxon>
        <taxon>Magnoliopsida</taxon>
        <taxon>Liliopsida</taxon>
        <taxon>Poales</taxon>
        <taxon>Poaceae</taxon>
        <taxon>PACMAD clade</taxon>
        <taxon>Arundinoideae</taxon>
        <taxon>Arundineae</taxon>
        <taxon>Arundo</taxon>
    </lineage>
</organism>
<dbReference type="AlphaFoldDB" id="A0A0A9H3G3"/>
<proteinExistence type="predicted"/>
<accession>A0A0A9H3G3</accession>
<dbReference type="EMBL" id="GBRH01166594">
    <property type="protein sequence ID" value="JAE31302.1"/>
    <property type="molecule type" value="Transcribed_RNA"/>
</dbReference>
<name>A0A0A9H3G3_ARUDO</name>
<sequence>MQTEIFLKKISITDYCITSFCQRDLKNWNITKELAMNRGA</sequence>